<evidence type="ECO:0000259" key="6">
    <source>
        <dbReference type="Pfam" id="PF18267"/>
    </source>
</evidence>
<comment type="similarity">
    <text evidence="2">Belongs to the FAD-dependent oxidoreductase family.</text>
</comment>
<evidence type="ECO:0000256" key="3">
    <source>
        <dbReference type="ARBA" id="ARBA00022630"/>
    </source>
</evidence>
<dbReference type="PRINTS" id="PR00368">
    <property type="entry name" value="FADPNR"/>
</dbReference>
<reference evidence="7 8" key="1">
    <citation type="submission" date="2020-08" db="EMBL/GenBank/DDBJ databases">
        <title>Bridging the membrane lipid divide: bacteria of the FCB group superphylum have the potential to synthesize archaeal ether lipids.</title>
        <authorList>
            <person name="Villanueva L."/>
            <person name="Von Meijenfeldt F.A.B."/>
            <person name="Westbye A.B."/>
            <person name="Yadav S."/>
            <person name="Hopmans E.C."/>
            <person name="Dutilh B.E."/>
            <person name="Sinninghe Damste J.S."/>
        </authorList>
    </citation>
    <scope>NUCLEOTIDE SEQUENCE [LARGE SCALE GENOMIC DNA]</scope>
    <source>
        <strain evidence="7">NIOZ-UU47</strain>
    </source>
</reference>
<evidence type="ECO:0000313" key="8">
    <source>
        <dbReference type="Proteomes" id="UP000614424"/>
    </source>
</evidence>
<dbReference type="Pfam" id="PF18267">
    <property type="entry name" value="Rubredoxin_C"/>
    <property type="match status" value="1"/>
</dbReference>
<feature type="domain" description="NADH-rubredoxin oxidoreductase C-terminal" evidence="6">
    <location>
        <begin position="313"/>
        <end position="378"/>
    </location>
</feature>
<evidence type="ECO:0000313" key="7">
    <source>
        <dbReference type="EMBL" id="MBC8317814.1"/>
    </source>
</evidence>
<evidence type="ECO:0000256" key="4">
    <source>
        <dbReference type="ARBA" id="ARBA00022827"/>
    </source>
</evidence>
<dbReference type="Pfam" id="PF07992">
    <property type="entry name" value="Pyr_redox_2"/>
    <property type="match status" value="1"/>
</dbReference>
<evidence type="ECO:0000256" key="1">
    <source>
        <dbReference type="ARBA" id="ARBA00001974"/>
    </source>
</evidence>
<proteinExistence type="inferred from homology"/>
<dbReference type="Gene3D" id="3.30.390.30">
    <property type="match status" value="1"/>
</dbReference>
<dbReference type="InterPro" id="IPR041575">
    <property type="entry name" value="Rubredoxin_C"/>
</dbReference>
<dbReference type="PANTHER" id="PTHR43429:SF3">
    <property type="entry name" value="NITRITE REDUCTASE [NAD(P)H]"/>
    <property type="match status" value="1"/>
</dbReference>
<comment type="caution">
    <text evidence="7">The sequence shown here is derived from an EMBL/GenBank/DDBJ whole genome shotgun (WGS) entry which is preliminary data.</text>
</comment>
<dbReference type="InterPro" id="IPR016156">
    <property type="entry name" value="FAD/NAD-linked_Rdtase_dimer_sf"/>
</dbReference>
<keyword evidence="3" id="KW-0285">Flavoprotein</keyword>
<dbReference type="PRINTS" id="PR00411">
    <property type="entry name" value="PNDRDTASEI"/>
</dbReference>
<dbReference type="EMBL" id="JACNJZ010000108">
    <property type="protein sequence ID" value="MBC8317814.1"/>
    <property type="molecule type" value="Genomic_DNA"/>
</dbReference>
<dbReference type="SUPFAM" id="SSF51905">
    <property type="entry name" value="FAD/NAD(P)-binding domain"/>
    <property type="match status" value="2"/>
</dbReference>
<dbReference type="InterPro" id="IPR036188">
    <property type="entry name" value="FAD/NAD-bd_sf"/>
</dbReference>
<dbReference type="GO" id="GO:0016491">
    <property type="term" value="F:oxidoreductase activity"/>
    <property type="evidence" value="ECO:0007669"/>
    <property type="project" value="InterPro"/>
</dbReference>
<dbReference type="Proteomes" id="UP000614424">
    <property type="component" value="Unassembled WGS sequence"/>
</dbReference>
<organism evidence="7 8">
    <name type="scientific">Candidatus Desulfobia pelagia</name>
    <dbReference type="NCBI Taxonomy" id="2841692"/>
    <lineage>
        <taxon>Bacteria</taxon>
        <taxon>Pseudomonadati</taxon>
        <taxon>Thermodesulfobacteriota</taxon>
        <taxon>Desulfobulbia</taxon>
        <taxon>Desulfobulbales</taxon>
        <taxon>Desulfobulbaceae</taxon>
        <taxon>Candidatus Desulfobia</taxon>
    </lineage>
</organism>
<gene>
    <name evidence="7" type="ORF">H8E41_07890</name>
</gene>
<evidence type="ECO:0000256" key="2">
    <source>
        <dbReference type="ARBA" id="ARBA00006442"/>
    </source>
</evidence>
<comment type="cofactor">
    <cofactor evidence="1">
        <name>FAD</name>
        <dbReference type="ChEBI" id="CHEBI:57692"/>
    </cofactor>
</comment>
<accession>A0A8J6NFE3</accession>
<sequence>MKHYVIVGNGIAGTAAAEQIRNHDEESKITILTEEDLPFYYRIRLNEYISGDINEESLLARKPEFYKEKRINVETCVRVTDADPDKQFVVCNNSKTFNYDALLIATGSKSFVPPINGADKKGTFTLRTVDDARKIISYSKTADNVLLIGGGLLGLEAGNALRKKGKKVTVVEFFPRLLPRQLDEKGAAHLKMMMEDMGFSFRLGVSTKEITGTNSVEGIVLDSGETLPCDMVIISAGVRPNLELGECLGLACNKGILVDSSLRTNRSDIYAAGDVAEFNNTLYGIWPAAMQQGKSAGTNMAGGSMVYEGSVMSNRLKVAGIELASAGEIDVDNKFDSQIEETETTYRKIVLEDNRVIGCIMIGDTTGFNTITNAINDKKDIKDVAL</sequence>
<dbReference type="Gene3D" id="3.50.50.60">
    <property type="entry name" value="FAD/NAD(P)-binding domain"/>
    <property type="match status" value="2"/>
</dbReference>
<keyword evidence="4" id="KW-0274">FAD</keyword>
<feature type="domain" description="FAD/NAD(P)-binding" evidence="5">
    <location>
        <begin position="3"/>
        <end position="293"/>
    </location>
</feature>
<dbReference type="AlphaFoldDB" id="A0A8J6NFE3"/>
<evidence type="ECO:0000259" key="5">
    <source>
        <dbReference type="Pfam" id="PF07992"/>
    </source>
</evidence>
<name>A0A8J6NFE3_9BACT</name>
<dbReference type="PANTHER" id="PTHR43429">
    <property type="entry name" value="PYRIDINE NUCLEOTIDE-DISULFIDE OXIDOREDUCTASE DOMAIN-CONTAINING"/>
    <property type="match status" value="1"/>
</dbReference>
<protein>
    <submittedName>
        <fullName evidence="7">NAD(P)/FAD-dependent oxidoreductase</fullName>
    </submittedName>
</protein>
<dbReference type="InterPro" id="IPR050260">
    <property type="entry name" value="FAD-bd_OxRdtase"/>
</dbReference>
<dbReference type="InterPro" id="IPR023753">
    <property type="entry name" value="FAD/NAD-binding_dom"/>
</dbReference>